<dbReference type="NCBIfam" id="TIGR01747">
    <property type="entry name" value="diampropi_NH3ly"/>
    <property type="match status" value="1"/>
</dbReference>
<dbReference type="GO" id="GO:0030170">
    <property type="term" value="F:pyridoxal phosphate binding"/>
    <property type="evidence" value="ECO:0007669"/>
    <property type="project" value="InterPro"/>
</dbReference>
<dbReference type="OrthoDB" id="34584at2"/>
<dbReference type="PANTHER" id="PTHR42937">
    <property type="match status" value="1"/>
</dbReference>
<evidence type="ECO:0000313" key="5">
    <source>
        <dbReference type="Proteomes" id="UP000297065"/>
    </source>
</evidence>
<reference evidence="4 5" key="1">
    <citation type="submission" date="2019-02" db="EMBL/GenBank/DDBJ databases">
        <title>Complete Genome Sequence of Desulfovibrio desulfuricans IC1, a Sulfonate Utilizing Anaerobe.</title>
        <authorList>
            <person name="Day L.A."/>
            <person name="De Leon K.B."/>
            <person name="Wall J.D."/>
        </authorList>
    </citation>
    <scope>NUCLEOTIDE SEQUENCE [LARGE SCALE GENOMIC DNA]</scope>
    <source>
        <strain evidence="4 5">IC1</strain>
    </source>
</reference>
<proteinExistence type="predicted"/>
<keyword evidence="2" id="KW-0663">Pyridoxal phosphate</keyword>
<protein>
    <submittedName>
        <fullName evidence="4">Diaminopropionate ammonia-lyase</fullName>
        <ecNumber evidence="4">4.3.1.15</ecNumber>
    </submittedName>
</protein>
<dbReference type="EC" id="4.3.1.15" evidence="4"/>
<comment type="cofactor">
    <cofactor evidence="1">
        <name>pyridoxal 5'-phosphate</name>
        <dbReference type="ChEBI" id="CHEBI:597326"/>
    </cofactor>
</comment>
<gene>
    <name evidence="4" type="primary">dpaL</name>
    <name evidence="4" type="ORF">DDIC_04725</name>
</gene>
<feature type="domain" description="Tryptophan synthase beta chain-like PALP" evidence="3">
    <location>
        <begin position="43"/>
        <end position="354"/>
    </location>
</feature>
<dbReference type="InterPro" id="IPR010081">
    <property type="entry name" value="DiNH2opropionate_NH3_lyase"/>
</dbReference>
<dbReference type="RefSeq" id="WP_136399380.1">
    <property type="nucleotide sequence ID" value="NZ_CP036295.1"/>
</dbReference>
<dbReference type="Proteomes" id="UP000297065">
    <property type="component" value="Chromosome"/>
</dbReference>
<sequence length="407" mass="43157">MSASLLLNPFRKAPKHAGASDVTDFSPLAAQRVRAFHASFSQYQPTPLTSLPGLAARLGIKHVCVKDESKRFGLNAFKVLGGSYAVARCLAERMHLPEAGLVKGLLENSAARAQAGKVTFISTTDGNHGRGLAWTARELGYPCIIYMPKGSDKTRQNNILALDAQCTVTDLNYDDTVRMSWDLAREKGYVMVQDTAWDGYEQIPGWIMQGYLTLAAEILEQMQAAGIRATHCFLQAGVGSFAAAVAAFLVAALGAEAPRIIIVEPHAADCFYRSALAGDGKAHAVGGSLQTLMAGLACGEPSTLAWNILKDYSTAFMTCPDYLAANGMRMLAAPVAGDQPIVSGESGAAGAGALHWLMCNPAAAAQREALGLDAEAQVLLVSTEGDTVPNIYRSVVWQGAYADVDCI</sequence>
<dbReference type="InterPro" id="IPR001926">
    <property type="entry name" value="TrpB-like_PALP"/>
</dbReference>
<dbReference type="Gene3D" id="3.40.50.1100">
    <property type="match status" value="3"/>
</dbReference>
<dbReference type="GO" id="GO:0008838">
    <property type="term" value="F:diaminopropionate ammonia-lyase activity"/>
    <property type="evidence" value="ECO:0007669"/>
    <property type="project" value="UniProtKB-EC"/>
</dbReference>
<dbReference type="NCBIfam" id="NF006058">
    <property type="entry name" value="PRK08206.1"/>
    <property type="match status" value="1"/>
</dbReference>
<accession>A0A4P7UGI4</accession>
<dbReference type="EMBL" id="CP036295">
    <property type="protein sequence ID" value="QCC85196.1"/>
    <property type="molecule type" value="Genomic_DNA"/>
</dbReference>
<dbReference type="InterPro" id="IPR019871">
    <property type="entry name" value="DiNH2propionate_NH3-lyase_sub"/>
</dbReference>
<dbReference type="NCBIfam" id="TIGR03528">
    <property type="entry name" value="2_3_DAP_am_ly"/>
    <property type="match status" value="1"/>
</dbReference>
<evidence type="ECO:0000259" key="3">
    <source>
        <dbReference type="Pfam" id="PF00291"/>
    </source>
</evidence>
<organism evidence="4 5">
    <name type="scientific">Desulfovibrio desulfuricans</name>
    <dbReference type="NCBI Taxonomy" id="876"/>
    <lineage>
        <taxon>Bacteria</taxon>
        <taxon>Pseudomonadati</taxon>
        <taxon>Thermodesulfobacteriota</taxon>
        <taxon>Desulfovibrionia</taxon>
        <taxon>Desulfovibrionales</taxon>
        <taxon>Desulfovibrionaceae</taxon>
        <taxon>Desulfovibrio</taxon>
    </lineage>
</organism>
<dbReference type="SUPFAM" id="SSF53686">
    <property type="entry name" value="Tryptophan synthase beta subunit-like PLP-dependent enzymes"/>
    <property type="match status" value="1"/>
</dbReference>
<keyword evidence="4" id="KW-0456">Lyase</keyword>
<name>A0A4P7UGI4_DESDE</name>
<dbReference type="AlphaFoldDB" id="A0A4P7UGI4"/>
<evidence type="ECO:0000256" key="2">
    <source>
        <dbReference type="ARBA" id="ARBA00022898"/>
    </source>
</evidence>
<evidence type="ECO:0000256" key="1">
    <source>
        <dbReference type="ARBA" id="ARBA00001933"/>
    </source>
</evidence>
<evidence type="ECO:0000313" key="4">
    <source>
        <dbReference type="EMBL" id="QCC85196.1"/>
    </source>
</evidence>
<dbReference type="Pfam" id="PF00291">
    <property type="entry name" value="PALP"/>
    <property type="match status" value="1"/>
</dbReference>
<dbReference type="CDD" id="cd00640">
    <property type="entry name" value="Trp-synth-beta_II"/>
    <property type="match status" value="1"/>
</dbReference>
<dbReference type="InterPro" id="IPR036052">
    <property type="entry name" value="TrpB-like_PALP_sf"/>
</dbReference>
<dbReference type="PANTHER" id="PTHR42937:SF1">
    <property type="entry name" value="DIAMINOPROPIONATE AMMONIA-LYASE"/>
    <property type="match status" value="1"/>
</dbReference>